<proteinExistence type="predicted"/>
<evidence type="ECO:0000313" key="1">
    <source>
        <dbReference type="EMBL" id="QHT26449.1"/>
    </source>
</evidence>
<dbReference type="EMBL" id="MN739790">
    <property type="protein sequence ID" value="QHT26449.1"/>
    <property type="molecule type" value="Genomic_DNA"/>
</dbReference>
<protein>
    <submittedName>
        <fullName evidence="1">Uncharacterized protein</fullName>
    </submittedName>
</protein>
<organism evidence="1">
    <name type="scientific">viral metagenome</name>
    <dbReference type="NCBI Taxonomy" id="1070528"/>
    <lineage>
        <taxon>unclassified sequences</taxon>
        <taxon>metagenomes</taxon>
        <taxon>organismal metagenomes</taxon>
    </lineage>
</organism>
<accession>A0A6C0EDW3</accession>
<dbReference type="AlphaFoldDB" id="A0A6C0EDW3"/>
<reference evidence="1" key="1">
    <citation type="journal article" date="2020" name="Nature">
        <title>Giant virus diversity and host interactions through global metagenomics.</title>
        <authorList>
            <person name="Schulz F."/>
            <person name="Roux S."/>
            <person name="Paez-Espino D."/>
            <person name="Jungbluth S."/>
            <person name="Walsh D.A."/>
            <person name="Denef V.J."/>
            <person name="McMahon K.D."/>
            <person name="Konstantinidis K.T."/>
            <person name="Eloe-Fadrosh E.A."/>
            <person name="Kyrpides N.C."/>
            <person name="Woyke T."/>
        </authorList>
    </citation>
    <scope>NUCLEOTIDE SEQUENCE</scope>
    <source>
        <strain evidence="1">GVMAG-M-3300023179-27</strain>
    </source>
</reference>
<name>A0A6C0EDW3_9ZZZZ</name>
<sequence length="278" mass="32810">MAESRKVKGYCHDNCRLYDPSGELIGLCNMNKLDWYKRKGLGEMIDDKTMKLNFIPNYRKEKTVIDEFRESAGKIGRENICVGCGSSDELSSATLVPKQVKRCYPTDLKRHRSDLIVVLCRECLDDHLYFQDLLKDEILADYGYTKQDIHDKEKLSLKQASRTLLRRSQRADKLRLKGIEEIIKKFFNGIEPSKEELEKNAEIDTYKLYDGKILFEYIIDDIIKKNQFVDFENRCLIHFYKNMEPQFVPTDLHPRFKIIIDLIENEKEMEKEMKEEIA</sequence>